<dbReference type="RefSeq" id="WP_112898215.1">
    <property type="nucleotide sequence ID" value="NZ_CP030750.1"/>
</dbReference>
<reference evidence="1 2" key="1">
    <citation type="submission" date="2018-06" db="EMBL/GenBank/DDBJ databases">
        <title>The genome of Pseudomonas putida NX-1, a lignin degrader.</title>
        <authorList>
            <person name="Xu Z."/>
        </authorList>
    </citation>
    <scope>NUCLEOTIDE SEQUENCE [LARGE SCALE GENOMIC DNA]</scope>
    <source>
        <strain evidence="1 2">NX-1</strain>
    </source>
</reference>
<dbReference type="Proteomes" id="UP000251617">
    <property type="component" value="Chromosome"/>
</dbReference>
<dbReference type="EMBL" id="CP030750">
    <property type="protein sequence ID" value="AXA24932.1"/>
    <property type="molecule type" value="Genomic_DNA"/>
</dbReference>
<dbReference type="PROSITE" id="PS51257">
    <property type="entry name" value="PROKAR_LIPOPROTEIN"/>
    <property type="match status" value="1"/>
</dbReference>
<name>A0AAD0L8Q6_PSEPU</name>
<organism evidence="1 2">
    <name type="scientific">Pseudomonas putida</name>
    <name type="common">Arthrobacter siderocapsulatus</name>
    <dbReference type="NCBI Taxonomy" id="303"/>
    <lineage>
        <taxon>Bacteria</taxon>
        <taxon>Pseudomonadati</taxon>
        <taxon>Pseudomonadota</taxon>
        <taxon>Gammaproteobacteria</taxon>
        <taxon>Pseudomonadales</taxon>
        <taxon>Pseudomonadaceae</taxon>
        <taxon>Pseudomonas</taxon>
    </lineage>
</organism>
<sequence>MKPWFALALLATLAGCSSSPSQLRPERQQSDACRTYRSMMTAPMAPDAMARLREACEQSGQG</sequence>
<protein>
    <recommendedName>
        <fullName evidence="3">Lipoprotein</fullName>
    </recommendedName>
</protein>
<evidence type="ECO:0000313" key="2">
    <source>
        <dbReference type="Proteomes" id="UP000251617"/>
    </source>
</evidence>
<gene>
    <name evidence="1" type="ORF">C1S65_12670</name>
</gene>
<evidence type="ECO:0008006" key="3">
    <source>
        <dbReference type="Google" id="ProtNLM"/>
    </source>
</evidence>
<dbReference type="AlphaFoldDB" id="A0AAD0L8Q6"/>
<accession>A0AAD0L8Q6</accession>
<evidence type="ECO:0000313" key="1">
    <source>
        <dbReference type="EMBL" id="AXA24932.1"/>
    </source>
</evidence>
<proteinExistence type="predicted"/>